<organism evidence="9 10">
    <name type="scientific">Mytilus coruscus</name>
    <name type="common">Sea mussel</name>
    <dbReference type="NCBI Taxonomy" id="42192"/>
    <lineage>
        <taxon>Eukaryota</taxon>
        <taxon>Metazoa</taxon>
        <taxon>Spiralia</taxon>
        <taxon>Lophotrochozoa</taxon>
        <taxon>Mollusca</taxon>
        <taxon>Bivalvia</taxon>
        <taxon>Autobranchia</taxon>
        <taxon>Pteriomorphia</taxon>
        <taxon>Mytilida</taxon>
        <taxon>Mytiloidea</taxon>
        <taxon>Mytilidae</taxon>
        <taxon>Mytilinae</taxon>
        <taxon>Mytilus</taxon>
    </lineage>
</organism>
<keyword evidence="10" id="KW-1185">Reference proteome</keyword>
<dbReference type="InterPro" id="IPR006879">
    <property type="entry name" value="YdjC-like"/>
</dbReference>
<evidence type="ECO:0000256" key="6">
    <source>
        <dbReference type="ARBA" id="ARBA00022801"/>
    </source>
</evidence>
<protein>
    <recommendedName>
        <fullName evidence="4">Carbohydrate deacetylase</fullName>
    </recommendedName>
</protein>
<gene>
    <name evidence="9" type="ORF">MCOR_31562</name>
</gene>
<evidence type="ECO:0000256" key="2">
    <source>
        <dbReference type="ARBA" id="ARBA00003451"/>
    </source>
</evidence>
<dbReference type="InterPro" id="IPR011330">
    <property type="entry name" value="Glyco_hydro/deAcase_b/a-brl"/>
</dbReference>
<dbReference type="GO" id="GO:0046872">
    <property type="term" value="F:metal ion binding"/>
    <property type="evidence" value="ECO:0007669"/>
    <property type="project" value="UniProtKB-KW"/>
</dbReference>
<dbReference type="GO" id="GO:0016787">
    <property type="term" value="F:hydrolase activity"/>
    <property type="evidence" value="ECO:0007669"/>
    <property type="project" value="UniProtKB-KW"/>
</dbReference>
<dbReference type="GO" id="GO:0005975">
    <property type="term" value="P:carbohydrate metabolic process"/>
    <property type="evidence" value="ECO:0007669"/>
    <property type="project" value="InterPro"/>
</dbReference>
<dbReference type="Proteomes" id="UP000507470">
    <property type="component" value="Unassembled WGS sequence"/>
</dbReference>
<sequence>MKYLVVNGDDLGYSVPRNEGIVRCFTEGIVTSTSILINGEAVQHAVDLVEKNGIPTAVQHAVDLVQKNGIPTGLHLNLSEGVPLTQATSLLREDGCMLGKLEIREQHKLGNIDFKQVDEEMQAQIDKFELLMGVKPFHVDGHQHVHLLSGISEVFCEVLTRNGIFVTRLPIEDISETYLPNKDFLQTVINDSHSAKQVFDRFGIRYTDRFIGLDSFETSVDSIIQKLADMLNGGNHGDTFCEFMVHPGYRTEQEGGCGCGPDDFSQSHYRENELNILCDTKLKNFIDKSKFKLVNYETLFLTEAFSIRK</sequence>
<dbReference type="AlphaFoldDB" id="A0A6J8CPQ6"/>
<dbReference type="PANTHER" id="PTHR31609">
    <property type="entry name" value="YDJC DEACETYLASE FAMILY MEMBER"/>
    <property type="match status" value="1"/>
</dbReference>
<keyword evidence="7" id="KW-0460">Magnesium</keyword>
<keyword evidence="6" id="KW-0378">Hydrolase</keyword>
<comment type="similarity">
    <text evidence="3">Belongs to the YdjC deacetylase family.</text>
</comment>
<evidence type="ECO:0000313" key="10">
    <source>
        <dbReference type="Proteomes" id="UP000507470"/>
    </source>
</evidence>
<accession>A0A6J8CPQ6</accession>
<reference evidence="9 10" key="1">
    <citation type="submission" date="2020-06" db="EMBL/GenBank/DDBJ databases">
        <authorList>
            <person name="Li R."/>
            <person name="Bekaert M."/>
        </authorList>
    </citation>
    <scope>NUCLEOTIDE SEQUENCE [LARGE SCALE GENOMIC DNA]</scope>
    <source>
        <strain evidence="10">wild</strain>
    </source>
</reference>
<dbReference type="OrthoDB" id="8908051at2759"/>
<evidence type="ECO:0000256" key="1">
    <source>
        <dbReference type="ARBA" id="ARBA00001946"/>
    </source>
</evidence>
<name>A0A6J8CPQ6_MYTCO</name>
<evidence type="ECO:0000256" key="8">
    <source>
        <dbReference type="ARBA" id="ARBA00023277"/>
    </source>
</evidence>
<keyword evidence="5" id="KW-0479">Metal-binding</keyword>
<evidence type="ECO:0000313" key="9">
    <source>
        <dbReference type="EMBL" id="CAC5397094.1"/>
    </source>
</evidence>
<comment type="function">
    <text evidence="2">Probably catalyzes the deacetylation of acetylated carbohydrates an important step in the degradation of oligosaccharides.</text>
</comment>
<evidence type="ECO:0000256" key="4">
    <source>
        <dbReference type="ARBA" id="ARBA00018477"/>
    </source>
</evidence>
<dbReference type="Pfam" id="PF04794">
    <property type="entry name" value="YdjC"/>
    <property type="match status" value="1"/>
</dbReference>
<dbReference type="Gene3D" id="3.20.20.370">
    <property type="entry name" value="Glycoside hydrolase/deacetylase"/>
    <property type="match status" value="1"/>
</dbReference>
<proteinExistence type="inferred from homology"/>
<evidence type="ECO:0000256" key="3">
    <source>
        <dbReference type="ARBA" id="ARBA00008843"/>
    </source>
</evidence>
<dbReference type="PANTHER" id="PTHR31609:SF1">
    <property type="entry name" value="CARBOHYDRATE DEACETYLASE"/>
    <property type="match status" value="1"/>
</dbReference>
<dbReference type="SUPFAM" id="SSF88713">
    <property type="entry name" value="Glycoside hydrolase/deacetylase"/>
    <property type="match status" value="1"/>
</dbReference>
<dbReference type="GO" id="GO:0019213">
    <property type="term" value="F:deacetylase activity"/>
    <property type="evidence" value="ECO:0007669"/>
    <property type="project" value="TreeGrafter"/>
</dbReference>
<keyword evidence="8" id="KW-0119">Carbohydrate metabolism</keyword>
<dbReference type="EMBL" id="CACVKT020005663">
    <property type="protein sequence ID" value="CAC5397094.1"/>
    <property type="molecule type" value="Genomic_DNA"/>
</dbReference>
<comment type="cofactor">
    <cofactor evidence="1">
        <name>Mg(2+)</name>
        <dbReference type="ChEBI" id="CHEBI:18420"/>
    </cofactor>
</comment>
<evidence type="ECO:0000256" key="5">
    <source>
        <dbReference type="ARBA" id="ARBA00022723"/>
    </source>
</evidence>
<evidence type="ECO:0000256" key="7">
    <source>
        <dbReference type="ARBA" id="ARBA00022842"/>
    </source>
</evidence>